<comment type="caution">
    <text evidence="4">The sequence shown here is derived from an EMBL/GenBank/DDBJ whole genome shotgun (WGS) entry which is preliminary data.</text>
</comment>
<dbReference type="PANTHER" id="PTHR43544">
    <property type="entry name" value="SHORT-CHAIN DEHYDROGENASE/REDUCTASE"/>
    <property type="match status" value="1"/>
</dbReference>
<dbReference type="Pfam" id="PF00106">
    <property type="entry name" value="adh_short"/>
    <property type="match status" value="1"/>
</dbReference>
<dbReference type="Gene3D" id="3.40.50.720">
    <property type="entry name" value="NAD(P)-binding Rossmann-like Domain"/>
    <property type="match status" value="1"/>
</dbReference>
<dbReference type="GO" id="GO:0016491">
    <property type="term" value="F:oxidoreductase activity"/>
    <property type="evidence" value="ECO:0007669"/>
    <property type="project" value="UniProtKB-KW"/>
</dbReference>
<protein>
    <submittedName>
        <fullName evidence="4">Uncharacterized protein</fullName>
    </submittedName>
</protein>
<sequence length="256" mass="26879">MSTNLKYFITGANRGIGKGLVTILLQRPATTVIATVRDLSSNTTEELRQLPTAKDSKLIVLKLDSAIENDAFDAVTCLTQTHGITSLDVVVANAGISHSGKPVAQTSVEAALEHFSVNSIAPLILFRATASLLKASKSGRSTFVALSSIIGSIGGMELLAGFPAKLSPYGASKAALNWLVRRIQFEEPWLISFVIHPGLVLSDMGSAAVKETGADPIALGAISVEESAKAILKSIDEATPDTSGTFQSYNGGILPW</sequence>
<evidence type="ECO:0000256" key="2">
    <source>
        <dbReference type="ARBA" id="ARBA00022857"/>
    </source>
</evidence>
<accession>A0A9X0BZL5</accession>
<dbReference type="PRINTS" id="PR00081">
    <property type="entry name" value="GDHRDH"/>
</dbReference>
<organism evidence="4 5">
    <name type="scientific">Penicillium diatomitis</name>
    <dbReference type="NCBI Taxonomy" id="2819901"/>
    <lineage>
        <taxon>Eukaryota</taxon>
        <taxon>Fungi</taxon>
        <taxon>Dikarya</taxon>
        <taxon>Ascomycota</taxon>
        <taxon>Pezizomycotina</taxon>
        <taxon>Eurotiomycetes</taxon>
        <taxon>Eurotiomycetidae</taxon>
        <taxon>Eurotiales</taxon>
        <taxon>Aspergillaceae</taxon>
        <taxon>Penicillium</taxon>
    </lineage>
</organism>
<evidence type="ECO:0000313" key="4">
    <source>
        <dbReference type="EMBL" id="KAJ5492682.1"/>
    </source>
</evidence>
<dbReference type="InterPro" id="IPR002347">
    <property type="entry name" value="SDR_fam"/>
</dbReference>
<dbReference type="GeneID" id="81621280"/>
<dbReference type="PANTHER" id="PTHR43544:SF7">
    <property type="entry name" value="NADB-LER2"/>
    <property type="match status" value="1"/>
</dbReference>
<reference evidence="4" key="2">
    <citation type="journal article" date="2023" name="IMA Fungus">
        <title>Comparative genomic study of the Penicillium genus elucidates a diverse pangenome and 15 lateral gene transfer events.</title>
        <authorList>
            <person name="Petersen C."/>
            <person name="Sorensen T."/>
            <person name="Nielsen M.R."/>
            <person name="Sondergaard T.E."/>
            <person name="Sorensen J.L."/>
            <person name="Fitzpatrick D.A."/>
            <person name="Frisvad J.C."/>
            <person name="Nielsen K.L."/>
        </authorList>
    </citation>
    <scope>NUCLEOTIDE SEQUENCE</scope>
    <source>
        <strain evidence="4">IBT 30728</strain>
    </source>
</reference>
<evidence type="ECO:0000256" key="1">
    <source>
        <dbReference type="ARBA" id="ARBA00006484"/>
    </source>
</evidence>
<dbReference type="InterPro" id="IPR036291">
    <property type="entry name" value="NAD(P)-bd_dom_sf"/>
</dbReference>
<dbReference type="RefSeq" id="XP_056793062.1">
    <property type="nucleotide sequence ID" value="XM_056931031.1"/>
</dbReference>
<keyword evidence="5" id="KW-1185">Reference proteome</keyword>
<comment type="similarity">
    <text evidence="1">Belongs to the short-chain dehydrogenases/reductases (SDR) family.</text>
</comment>
<dbReference type="Proteomes" id="UP001148312">
    <property type="component" value="Unassembled WGS sequence"/>
</dbReference>
<gene>
    <name evidence="4" type="ORF">N7539_001428</name>
</gene>
<proteinExistence type="inferred from homology"/>
<evidence type="ECO:0000256" key="3">
    <source>
        <dbReference type="ARBA" id="ARBA00023002"/>
    </source>
</evidence>
<evidence type="ECO:0000313" key="5">
    <source>
        <dbReference type="Proteomes" id="UP001148312"/>
    </source>
</evidence>
<keyword evidence="3" id="KW-0560">Oxidoreductase</keyword>
<name>A0A9X0BZL5_9EURO</name>
<keyword evidence="2" id="KW-0521">NADP</keyword>
<dbReference type="AlphaFoldDB" id="A0A9X0BZL5"/>
<dbReference type="EMBL" id="JAPWDQ010000002">
    <property type="protein sequence ID" value="KAJ5492682.1"/>
    <property type="molecule type" value="Genomic_DNA"/>
</dbReference>
<reference evidence="4" key="1">
    <citation type="submission" date="2022-12" db="EMBL/GenBank/DDBJ databases">
        <authorList>
            <person name="Petersen C."/>
        </authorList>
    </citation>
    <scope>NUCLEOTIDE SEQUENCE</scope>
    <source>
        <strain evidence="4">IBT 30728</strain>
    </source>
</reference>
<dbReference type="InterPro" id="IPR051468">
    <property type="entry name" value="Fungal_SecMetab_SDRs"/>
</dbReference>
<dbReference type="CDD" id="cd05325">
    <property type="entry name" value="carb_red_sniffer_like_SDR_c"/>
    <property type="match status" value="1"/>
</dbReference>
<dbReference type="GO" id="GO:0005737">
    <property type="term" value="C:cytoplasm"/>
    <property type="evidence" value="ECO:0007669"/>
    <property type="project" value="TreeGrafter"/>
</dbReference>
<dbReference type="SUPFAM" id="SSF51735">
    <property type="entry name" value="NAD(P)-binding Rossmann-fold domains"/>
    <property type="match status" value="1"/>
</dbReference>